<organism evidence="1 2">
    <name type="scientific">Streptomyces sirii</name>
    <dbReference type="NCBI Taxonomy" id="3127701"/>
    <lineage>
        <taxon>Bacteria</taxon>
        <taxon>Bacillati</taxon>
        <taxon>Actinomycetota</taxon>
        <taxon>Actinomycetes</taxon>
        <taxon>Kitasatosporales</taxon>
        <taxon>Streptomycetaceae</taxon>
        <taxon>Streptomyces</taxon>
    </lineage>
</organism>
<reference evidence="1 2" key="1">
    <citation type="submission" date="2024-03" db="EMBL/GenBank/DDBJ databases">
        <title>The complete genome of Streptomyces sirii sp.nov.</title>
        <authorList>
            <person name="Zakalyukina Y.V."/>
            <person name="Belik A.R."/>
            <person name="Biryukov M.V."/>
            <person name="Baturina O.A."/>
            <person name="Kabilov M.R."/>
        </authorList>
    </citation>
    <scope>NUCLEOTIDE SEQUENCE [LARGE SCALE GENOMIC DNA]</scope>
    <source>
        <strain evidence="1 2">BP-8</strain>
    </source>
</reference>
<keyword evidence="2" id="KW-1185">Reference proteome</keyword>
<dbReference type="Proteomes" id="UP001626628">
    <property type="component" value="Chromosome"/>
</dbReference>
<proteinExistence type="predicted"/>
<evidence type="ECO:0000313" key="2">
    <source>
        <dbReference type="Proteomes" id="UP001626628"/>
    </source>
</evidence>
<sequence>MIWAHSSCKAGVYGQTWRCSTFKVLRCFAAVATQSGVEAMDGEQALPSQVRPAAAIAPFVPWERSRPRPWSAMTWCDAAASGAVERYM</sequence>
<accession>A0ABZ2QJL3</accession>
<name>A0ABZ2QJL3_9ACTN</name>
<dbReference type="EMBL" id="CP147982">
    <property type="protein sequence ID" value="WXK75556.1"/>
    <property type="molecule type" value="Genomic_DNA"/>
</dbReference>
<gene>
    <name evidence="1" type="ORF">WAB15_06015</name>
</gene>
<evidence type="ECO:0000313" key="1">
    <source>
        <dbReference type="EMBL" id="WXK75556.1"/>
    </source>
</evidence>
<protein>
    <submittedName>
        <fullName evidence="1">Uncharacterized protein</fullName>
    </submittedName>
</protein>
<dbReference type="RefSeq" id="WP_407285585.1">
    <property type="nucleotide sequence ID" value="NZ_CP147982.1"/>
</dbReference>